<feature type="compositionally biased region" description="Low complexity" evidence="1">
    <location>
        <begin position="77"/>
        <end position="86"/>
    </location>
</feature>
<feature type="region of interest" description="Disordered" evidence="1">
    <location>
        <begin position="136"/>
        <end position="199"/>
    </location>
</feature>
<dbReference type="EMBL" id="KV722430">
    <property type="protein sequence ID" value="OCH89281.1"/>
    <property type="molecule type" value="Genomic_DNA"/>
</dbReference>
<feature type="compositionally biased region" description="Basic residues" evidence="1">
    <location>
        <begin position="147"/>
        <end position="157"/>
    </location>
</feature>
<proteinExistence type="predicted"/>
<protein>
    <submittedName>
        <fullName evidence="2">Uncharacterized protein</fullName>
    </submittedName>
</protein>
<sequence>MSSPVPIPRASSATAAPSSSASPSGLYIPIHKRTPSAASPARPESPPRKAQAHHEPSRSWAHARPCRSPTPRPPAPAATASSRSSPAPIPAPKIPVSKRPNTYSISDLLSLSRSPLVGLSPAQLAHVAALVPAMLPAAPKPGEQPARRRRAGRKVKNAKMLAQAAIGTDVESRRRRHGAGGWQGELHPAAPVREPSNALQDSWRVARTLEVHA</sequence>
<keyword evidence="3" id="KW-1185">Reference proteome</keyword>
<dbReference type="OrthoDB" id="2804351at2759"/>
<dbReference type="AlphaFoldDB" id="A0A8E2AQW6"/>
<accession>A0A8E2AQW6</accession>
<dbReference type="Proteomes" id="UP000250043">
    <property type="component" value="Unassembled WGS sequence"/>
</dbReference>
<name>A0A8E2AQW6_9APHY</name>
<reference evidence="2 3" key="1">
    <citation type="submission" date="2016-07" db="EMBL/GenBank/DDBJ databases">
        <title>Draft genome of the white-rot fungus Obba rivulosa 3A-2.</title>
        <authorList>
            <consortium name="DOE Joint Genome Institute"/>
            <person name="Miettinen O."/>
            <person name="Riley R."/>
            <person name="Acob R."/>
            <person name="Barry K."/>
            <person name="Cullen D."/>
            <person name="De Vries R."/>
            <person name="Hainaut M."/>
            <person name="Hatakka A."/>
            <person name="Henrissat B."/>
            <person name="Hilden K."/>
            <person name="Kuo R."/>
            <person name="Labutti K."/>
            <person name="Lipzen A."/>
            <person name="Makela M.R."/>
            <person name="Sandor L."/>
            <person name="Spatafora J.W."/>
            <person name="Grigoriev I.V."/>
            <person name="Hibbett D.S."/>
        </authorList>
    </citation>
    <scope>NUCLEOTIDE SEQUENCE [LARGE SCALE GENOMIC DNA]</scope>
    <source>
        <strain evidence="2 3">3A-2</strain>
    </source>
</reference>
<evidence type="ECO:0000256" key="1">
    <source>
        <dbReference type="SAM" id="MobiDB-lite"/>
    </source>
</evidence>
<evidence type="ECO:0000313" key="2">
    <source>
        <dbReference type="EMBL" id="OCH89281.1"/>
    </source>
</evidence>
<evidence type="ECO:0000313" key="3">
    <source>
        <dbReference type="Proteomes" id="UP000250043"/>
    </source>
</evidence>
<gene>
    <name evidence="2" type="ORF">OBBRIDRAFT_835917</name>
</gene>
<feature type="region of interest" description="Disordered" evidence="1">
    <location>
        <begin position="1"/>
        <end position="101"/>
    </location>
</feature>
<feature type="compositionally biased region" description="Low complexity" evidence="1">
    <location>
        <begin position="10"/>
        <end position="24"/>
    </location>
</feature>
<organism evidence="2 3">
    <name type="scientific">Obba rivulosa</name>
    <dbReference type="NCBI Taxonomy" id="1052685"/>
    <lineage>
        <taxon>Eukaryota</taxon>
        <taxon>Fungi</taxon>
        <taxon>Dikarya</taxon>
        <taxon>Basidiomycota</taxon>
        <taxon>Agaricomycotina</taxon>
        <taxon>Agaricomycetes</taxon>
        <taxon>Polyporales</taxon>
        <taxon>Gelatoporiaceae</taxon>
        <taxon>Obba</taxon>
    </lineage>
</organism>